<evidence type="ECO:0000313" key="1">
    <source>
        <dbReference type="EMBL" id="KAK1148423.1"/>
    </source>
</evidence>
<evidence type="ECO:0000313" key="2">
    <source>
        <dbReference type="Proteomes" id="UP001177260"/>
    </source>
</evidence>
<organism evidence="1 2">
    <name type="scientific">Aspergillus melleus</name>
    <dbReference type="NCBI Taxonomy" id="138277"/>
    <lineage>
        <taxon>Eukaryota</taxon>
        <taxon>Fungi</taxon>
        <taxon>Dikarya</taxon>
        <taxon>Ascomycota</taxon>
        <taxon>Pezizomycotina</taxon>
        <taxon>Eurotiomycetes</taxon>
        <taxon>Eurotiomycetidae</taxon>
        <taxon>Eurotiales</taxon>
        <taxon>Aspergillaceae</taxon>
        <taxon>Aspergillus</taxon>
        <taxon>Aspergillus subgen. Circumdati</taxon>
    </lineage>
</organism>
<sequence>MRFRSIVARAVTLGLVPLALADIVTFSPDGQNETYFSITASSRTGPIFFQIQAPDTLQWVGLGQGTRMAGANMFVLYSSSERNVTISPRSGKGHSPPESNPEAQITLLEGAGIENGTMTARVRCDGCMKFEDDLSASRWIWAYKAGEPLNSPNASERIRIHDNFGGTEIDLAQAVSKSDNPFMGYDPSSNAKGLGGSGGGSAMVIAHGFLMAFAFVLLFPAFAILVPLPIPISVAKVHAPLQAFTLAVAIAGMGLGLRLWVRGGVSHVDVHHILGIIVMAFLVLFQPAMGWLQHMYFRKTGGKNGFAYAHRWLGRILIILGIINGGLGFRLAGIGSPSTPRSAMIAYSVIAGVMGLELGTMLHNALIRTHHITSRKKVSALKRAADTYNCFVLLRSGGCPGIMYVEAREKDAVESWVNTVRNLRYKDFQLVVRPDAIQHENRSEENNGSRQQNRRRDGDSHEGKRASGIGLSEVGSVKEFGNAMQQRGVWHWWRKGMGYT</sequence>
<protein>
    <submittedName>
        <fullName evidence="1">Uncharacterized protein</fullName>
    </submittedName>
</protein>
<name>A0ACC3BCR1_9EURO</name>
<dbReference type="EMBL" id="JAOPJF010000007">
    <property type="protein sequence ID" value="KAK1148423.1"/>
    <property type="molecule type" value="Genomic_DNA"/>
</dbReference>
<comment type="caution">
    <text evidence="1">The sequence shown here is derived from an EMBL/GenBank/DDBJ whole genome shotgun (WGS) entry which is preliminary data.</text>
</comment>
<keyword evidence="2" id="KW-1185">Reference proteome</keyword>
<gene>
    <name evidence="1" type="ORF">N8T08_009426</name>
</gene>
<reference evidence="1 2" key="1">
    <citation type="journal article" date="2023" name="ACS Omega">
        <title>Identification of the Neoaspergillic Acid Biosynthesis Gene Cluster by Establishing an In Vitro CRISPR-Ribonucleoprotein Genetic System in Aspergillus melleus.</title>
        <authorList>
            <person name="Yuan B."/>
            <person name="Grau M.F."/>
            <person name="Murata R.M."/>
            <person name="Torok T."/>
            <person name="Venkateswaran K."/>
            <person name="Stajich J.E."/>
            <person name="Wang C.C.C."/>
        </authorList>
    </citation>
    <scope>NUCLEOTIDE SEQUENCE [LARGE SCALE GENOMIC DNA]</scope>
    <source>
        <strain evidence="1 2">IMV 1140</strain>
    </source>
</reference>
<accession>A0ACC3BCR1</accession>
<dbReference type="Proteomes" id="UP001177260">
    <property type="component" value="Unassembled WGS sequence"/>
</dbReference>
<proteinExistence type="predicted"/>